<dbReference type="GO" id="GO:0000272">
    <property type="term" value="P:polysaccharide catabolic process"/>
    <property type="evidence" value="ECO:0007669"/>
    <property type="project" value="UniProtKB-KW"/>
</dbReference>
<dbReference type="PROSITE" id="PS51172">
    <property type="entry name" value="CBM3"/>
    <property type="match status" value="1"/>
</dbReference>
<keyword evidence="3" id="KW-0732">Signal</keyword>
<name>A0A1C5AH05_9ACTN</name>
<dbReference type="InterPro" id="IPR001956">
    <property type="entry name" value="CBM3"/>
</dbReference>
<dbReference type="Pfam" id="PF00942">
    <property type="entry name" value="CBM_3"/>
    <property type="match status" value="1"/>
</dbReference>
<dbReference type="InterPro" id="IPR013783">
    <property type="entry name" value="Ig-like_fold"/>
</dbReference>
<keyword evidence="1" id="KW-0326">Glycosidase</keyword>
<dbReference type="InterPro" id="IPR008965">
    <property type="entry name" value="CBM2/CBM3_carb-bd_dom_sf"/>
</dbReference>
<evidence type="ECO:0000259" key="5">
    <source>
        <dbReference type="PROSITE" id="PS51172"/>
    </source>
</evidence>
<dbReference type="Gene3D" id="2.60.40.710">
    <property type="entry name" value="Endoglucanase-like"/>
    <property type="match status" value="1"/>
</dbReference>
<feature type="signal peptide" evidence="3">
    <location>
        <begin position="1"/>
        <end position="38"/>
    </location>
</feature>
<feature type="domain" description="Fibronectin type-III" evidence="4">
    <location>
        <begin position="46"/>
        <end position="138"/>
    </location>
</feature>
<dbReference type="Pfam" id="PF00041">
    <property type="entry name" value="fn3"/>
    <property type="match status" value="1"/>
</dbReference>
<keyword evidence="7" id="KW-1185">Reference proteome</keyword>
<protein>
    <submittedName>
        <fullName evidence="6">Fibronectin type III domain-containing protein</fullName>
    </submittedName>
</protein>
<organism evidence="6 7">
    <name type="scientific">Micromonospora matsumotoense</name>
    <dbReference type="NCBI Taxonomy" id="121616"/>
    <lineage>
        <taxon>Bacteria</taxon>
        <taxon>Bacillati</taxon>
        <taxon>Actinomycetota</taxon>
        <taxon>Actinomycetes</taxon>
        <taxon>Micromonosporales</taxon>
        <taxon>Micromonosporaceae</taxon>
        <taxon>Micromonospora</taxon>
    </lineage>
</organism>
<sequence length="304" mass="32445">MHIEVRSIPGMRAARITATATATVAALVSLGAVTAARADDTPALTTPGAPVVVSNDPHRLTLSWTPSTWKGEPGGPITYDVLSPLGPNAYRGLGSTETAGITLTNLAPGTDYRIALQAYAIGGYSDTSPVTEVRTAYGRAKVDYLNLDWAPTDNQAQFRLAVTNTGTAPLDLTTVRVRYHLRFENGNAALTTECDWATLGCDHIRRTLQYFPPPAPPPGPSPTPTVYPVPGTPFPGWVELTFTTGVLAPGASSGAIQLRLHRPNWTAIDERDDPSWQPATGAWTANSRITLDVNGVREYGDNWG</sequence>
<dbReference type="Proteomes" id="UP000198797">
    <property type="component" value="Unassembled WGS sequence"/>
</dbReference>
<keyword evidence="2" id="KW-0624">Polysaccharide degradation</keyword>
<dbReference type="SUPFAM" id="SSF49265">
    <property type="entry name" value="Fibronectin type III"/>
    <property type="match status" value="1"/>
</dbReference>
<reference evidence="7" key="1">
    <citation type="submission" date="2016-06" db="EMBL/GenBank/DDBJ databases">
        <authorList>
            <person name="Varghese N."/>
            <person name="Submissions Spin"/>
        </authorList>
    </citation>
    <scope>NUCLEOTIDE SEQUENCE [LARGE SCALE GENOMIC DNA]</scope>
    <source>
        <strain evidence="7">DSM 44100</strain>
    </source>
</reference>
<dbReference type="AlphaFoldDB" id="A0A1C5AH05"/>
<dbReference type="Gene3D" id="2.60.40.10">
    <property type="entry name" value="Immunoglobulins"/>
    <property type="match status" value="1"/>
</dbReference>
<gene>
    <name evidence="6" type="ORF">GA0070216_11758</name>
</gene>
<dbReference type="EMBL" id="FMCU01000017">
    <property type="protein sequence ID" value="SCF44508.1"/>
    <property type="molecule type" value="Genomic_DNA"/>
</dbReference>
<keyword evidence="1" id="KW-0378">Hydrolase</keyword>
<dbReference type="InterPro" id="IPR036966">
    <property type="entry name" value="CBM3_sf"/>
</dbReference>
<keyword evidence="2" id="KW-0119">Carbohydrate metabolism</keyword>
<dbReference type="GO" id="GO:0030248">
    <property type="term" value="F:cellulose binding"/>
    <property type="evidence" value="ECO:0007669"/>
    <property type="project" value="InterPro"/>
</dbReference>
<evidence type="ECO:0000256" key="3">
    <source>
        <dbReference type="SAM" id="SignalP"/>
    </source>
</evidence>
<proteinExistence type="predicted"/>
<dbReference type="InterPro" id="IPR036116">
    <property type="entry name" value="FN3_sf"/>
</dbReference>
<evidence type="ECO:0000259" key="4">
    <source>
        <dbReference type="PROSITE" id="PS50853"/>
    </source>
</evidence>
<accession>A0A1C5AH05</accession>
<dbReference type="STRING" id="121616.GA0070216_11758"/>
<dbReference type="PROSITE" id="PS50853">
    <property type="entry name" value="FN3"/>
    <property type="match status" value="1"/>
</dbReference>
<evidence type="ECO:0000313" key="7">
    <source>
        <dbReference type="Proteomes" id="UP000198797"/>
    </source>
</evidence>
<dbReference type="InterPro" id="IPR003961">
    <property type="entry name" value="FN3_dom"/>
</dbReference>
<dbReference type="GO" id="GO:0016798">
    <property type="term" value="F:hydrolase activity, acting on glycosyl bonds"/>
    <property type="evidence" value="ECO:0007669"/>
    <property type="project" value="UniProtKB-KW"/>
</dbReference>
<dbReference type="SUPFAM" id="SSF49384">
    <property type="entry name" value="Carbohydrate-binding domain"/>
    <property type="match status" value="1"/>
</dbReference>
<evidence type="ECO:0000313" key="6">
    <source>
        <dbReference type="EMBL" id="SCF44508.1"/>
    </source>
</evidence>
<evidence type="ECO:0000256" key="1">
    <source>
        <dbReference type="ARBA" id="ARBA00023295"/>
    </source>
</evidence>
<feature type="domain" description="CBM3" evidence="5">
    <location>
        <begin position="136"/>
        <end position="304"/>
    </location>
</feature>
<dbReference type="SMART" id="SM00060">
    <property type="entry name" value="FN3"/>
    <property type="match status" value="1"/>
</dbReference>
<feature type="chain" id="PRO_5008711189" evidence="3">
    <location>
        <begin position="39"/>
        <end position="304"/>
    </location>
</feature>
<dbReference type="CDD" id="cd00063">
    <property type="entry name" value="FN3"/>
    <property type="match status" value="1"/>
</dbReference>
<evidence type="ECO:0000256" key="2">
    <source>
        <dbReference type="ARBA" id="ARBA00023326"/>
    </source>
</evidence>